<dbReference type="GO" id="GO:1990174">
    <property type="term" value="F:phosphodiesterase decapping endonuclease activity"/>
    <property type="evidence" value="ECO:0007669"/>
    <property type="project" value="TreeGrafter"/>
</dbReference>
<evidence type="ECO:0000256" key="14">
    <source>
        <dbReference type="ARBA" id="ARBA00047661"/>
    </source>
</evidence>
<evidence type="ECO:0000256" key="13">
    <source>
        <dbReference type="ARBA" id="ARBA00043162"/>
    </source>
</evidence>
<name>A0AAD7SC55_9TELE</name>
<dbReference type="GO" id="GO:0005654">
    <property type="term" value="C:nucleoplasm"/>
    <property type="evidence" value="ECO:0007669"/>
    <property type="project" value="UniProtKB-SubCell"/>
</dbReference>
<evidence type="ECO:0000256" key="16">
    <source>
        <dbReference type="ARBA" id="ARBA00048945"/>
    </source>
</evidence>
<dbReference type="InterPro" id="IPR054754">
    <property type="entry name" value="NudT16"/>
</dbReference>
<evidence type="ECO:0000313" key="19">
    <source>
        <dbReference type="Proteomes" id="UP001221898"/>
    </source>
</evidence>
<dbReference type="EC" id="3.6.1.64" evidence="8"/>
<dbReference type="GO" id="GO:0006402">
    <property type="term" value="P:mRNA catabolic process"/>
    <property type="evidence" value="ECO:0007669"/>
    <property type="project" value="TreeGrafter"/>
</dbReference>
<dbReference type="PANTHER" id="PTHR31699">
    <property type="entry name" value="NUDIX T16 FAMILY MEMBER"/>
    <property type="match status" value="1"/>
</dbReference>
<keyword evidence="6" id="KW-0539">Nucleus</keyword>
<evidence type="ECO:0000256" key="7">
    <source>
        <dbReference type="ARBA" id="ARBA00038173"/>
    </source>
</evidence>
<dbReference type="CDD" id="cd18869">
    <property type="entry name" value="NUDIX_U8_SnoRNA_DE_Nudt16"/>
    <property type="match status" value="1"/>
</dbReference>
<dbReference type="GO" id="GO:0030515">
    <property type="term" value="F:snoRNA binding"/>
    <property type="evidence" value="ECO:0007669"/>
    <property type="project" value="TreeGrafter"/>
</dbReference>
<gene>
    <name evidence="18" type="ORF">AAFF_G00410040</name>
</gene>
<evidence type="ECO:0000313" key="18">
    <source>
        <dbReference type="EMBL" id="KAJ8399593.1"/>
    </source>
</evidence>
<evidence type="ECO:0000256" key="2">
    <source>
        <dbReference type="ARBA" id="ARBA00004604"/>
    </source>
</evidence>
<dbReference type="GO" id="GO:1990003">
    <property type="term" value="F:IDP phosphatase activity"/>
    <property type="evidence" value="ECO:0007669"/>
    <property type="project" value="UniProtKB-EC"/>
</dbReference>
<dbReference type="EMBL" id="JAINUG010000082">
    <property type="protein sequence ID" value="KAJ8399593.1"/>
    <property type="molecule type" value="Genomic_DNA"/>
</dbReference>
<comment type="catalytic activity">
    <reaction evidence="15">
        <text>IDP + H2O = IMP + phosphate + H(+)</text>
        <dbReference type="Rhea" id="RHEA:35207"/>
        <dbReference type="ChEBI" id="CHEBI:15377"/>
        <dbReference type="ChEBI" id="CHEBI:15378"/>
        <dbReference type="ChEBI" id="CHEBI:43474"/>
        <dbReference type="ChEBI" id="CHEBI:58053"/>
        <dbReference type="ChEBI" id="CHEBI:58280"/>
        <dbReference type="EC" id="3.6.1.64"/>
    </reaction>
    <physiologicalReaction direction="left-to-right" evidence="15">
        <dbReference type="Rhea" id="RHEA:35208"/>
    </physiologicalReaction>
</comment>
<dbReference type="PANTHER" id="PTHR31699:SF1">
    <property type="entry name" value="U8 SNORNA-DECAPPING ENZYME"/>
    <property type="match status" value="1"/>
</dbReference>
<comment type="subcellular location">
    <subcellularLocation>
        <location evidence="2">Nucleus</location>
        <location evidence="2">Nucleolus</location>
    </subcellularLocation>
    <subcellularLocation>
        <location evidence="3">Nucleus</location>
        <location evidence="3">Nucleoplasm</location>
    </subcellularLocation>
</comment>
<evidence type="ECO:0000259" key="17">
    <source>
        <dbReference type="PROSITE" id="PS51462"/>
    </source>
</evidence>
<dbReference type="GO" id="GO:0140933">
    <property type="term" value="F:5'-(N(7)-methylguanosine 5'-triphospho)-[mRNA] hydrolase activity"/>
    <property type="evidence" value="ECO:0007669"/>
    <property type="project" value="UniProtKB-EC"/>
</dbReference>
<protein>
    <recommendedName>
        <fullName evidence="9">U8 snoRNA-decapping enzyme</fullName>
        <ecNumber evidence="8">3.6.1.64</ecNumber>
    </recommendedName>
    <alternativeName>
        <fullName evidence="12">IDP phosphatase</fullName>
    </alternativeName>
    <alternativeName>
        <fullName evidence="10">Inosine diphosphate phosphatase</fullName>
    </alternativeName>
    <alternativeName>
        <fullName evidence="11">Nucleoside diphosphate-linked moiety X motif 16</fullName>
    </alternativeName>
    <alternativeName>
        <fullName evidence="13">m7GpppN-mRNA hydrolase</fullName>
    </alternativeName>
</protein>
<dbReference type="FunFam" id="3.90.79.10:FF:000101">
    <property type="entry name" value="U8 snoRNA-decapping enzyme"/>
    <property type="match status" value="1"/>
</dbReference>
<comment type="catalytic activity">
    <reaction evidence="14">
        <text>a 5'-end (N(7)-methyl 5'-triphosphoguanosine)-ribonucleoside in mRNA + H2O = N(7)-methyl-GDP + a 5'-end phospho-ribonucleoside in mRNA + 2 H(+)</text>
        <dbReference type="Rhea" id="RHEA:67484"/>
        <dbReference type="Rhea" id="RHEA-COMP:15692"/>
        <dbReference type="Rhea" id="RHEA-COMP:17167"/>
        <dbReference type="ChEBI" id="CHEBI:15377"/>
        <dbReference type="ChEBI" id="CHEBI:15378"/>
        <dbReference type="ChEBI" id="CHEBI:63714"/>
        <dbReference type="ChEBI" id="CHEBI:138282"/>
        <dbReference type="ChEBI" id="CHEBI:156461"/>
        <dbReference type="EC" id="3.6.1.62"/>
    </reaction>
    <physiologicalReaction direction="left-to-right" evidence="14">
        <dbReference type="Rhea" id="RHEA:67485"/>
    </physiologicalReaction>
</comment>
<comment type="cofactor">
    <cofactor evidence="1">
        <name>Co(2+)</name>
        <dbReference type="ChEBI" id="CHEBI:48828"/>
    </cofactor>
</comment>
<dbReference type="GO" id="GO:0005730">
    <property type="term" value="C:nucleolus"/>
    <property type="evidence" value="ECO:0007669"/>
    <property type="project" value="UniProtKB-SubCell"/>
</dbReference>
<dbReference type="GO" id="GO:0009117">
    <property type="term" value="P:nucleotide metabolic process"/>
    <property type="evidence" value="ECO:0007669"/>
    <property type="project" value="UniProtKB-KW"/>
</dbReference>
<comment type="caution">
    <text evidence="18">The sequence shown here is derived from an EMBL/GenBank/DDBJ whole genome shotgun (WGS) entry which is preliminary data.</text>
</comment>
<evidence type="ECO:0000256" key="8">
    <source>
        <dbReference type="ARBA" id="ARBA00038899"/>
    </source>
</evidence>
<dbReference type="InterPro" id="IPR015797">
    <property type="entry name" value="NUDIX_hydrolase-like_dom_sf"/>
</dbReference>
<sequence>MAGQEISKEESLSLKGYRHACHIMLYADTDAKLFGKIPIKHIVLMQMRFDGLLGFPGGLVNPAEESLESGLSRELWEEMGVALNVAPEDHCSSCVAPSPPQLVTHFYTKKMKEEDVREVEKAAVTAPDHGLEVMGMVRVPLYCLRSGEGGFPAFLSHSFISNSRSQLLSALRALGLLSWAALDAAVTQADQIRQSTQQ</sequence>
<evidence type="ECO:0000256" key="15">
    <source>
        <dbReference type="ARBA" id="ARBA00047875"/>
    </source>
</evidence>
<evidence type="ECO:0000256" key="11">
    <source>
        <dbReference type="ARBA" id="ARBA00041656"/>
    </source>
</evidence>
<dbReference type="SUPFAM" id="SSF55811">
    <property type="entry name" value="Nudix"/>
    <property type="match status" value="1"/>
</dbReference>
<evidence type="ECO:0000256" key="6">
    <source>
        <dbReference type="ARBA" id="ARBA00023242"/>
    </source>
</evidence>
<keyword evidence="4" id="KW-0694">RNA-binding</keyword>
<dbReference type="Pfam" id="PF22327">
    <property type="entry name" value="Nudt16-like"/>
    <property type="match status" value="1"/>
</dbReference>
<evidence type="ECO:0000256" key="9">
    <source>
        <dbReference type="ARBA" id="ARBA00039871"/>
    </source>
</evidence>
<evidence type="ECO:0000256" key="1">
    <source>
        <dbReference type="ARBA" id="ARBA00001941"/>
    </source>
</evidence>
<keyword evidence="19" id="KW-1185">Reference proteome</keyword>
<reference evidence="18" key="1">
    <citation type="journal article" date="2023" name="Science">
        <title>Genome structures resolve the early diversification of teleost fishes.</title>
        <authorList>
            <person name="Parey E."/>
            <person name="Louis A."/>
            <person name="Montfort J."/>
            <person name="Bouchez O."/>
            <person name="Roques C."/>
            <person name="Iampietro C."/>
            <person name="Lluch J."/>
            <person name="Castinel A."/>
            <person name="Donnadieu C."/>
            <person name="Desvignes T."/>
            <person name="Floi Bucao C."/>
            <person name="Jouanno E."/>
            <person name="Wen M."/>
            <person name="Mejri S."/>
            <person name="Dirks R."/>
            <person name="Jansen H."/>
            <person name="Henkel C."/>
            <person name="Chen W.J."/>
            <person name="Zahm M."/>
            <person name="Cabau C."/>
            <person name="Klopp C."/>
            <person name="Thompson A.W."/>
            <person name="Robinson-Rechavi M."/>
            <person name="Braasch I."/>
            <person name="Lecointre G."/>
            <person name="Bobe J."/>
            <person name="Postlethwait J.H."/>
            <person name="Berthelot C."/>
            <person name="Roest Crollius H."/>
            <person name="Guiguen Y."/>
        </authorList>
    </citation>
    <scope>NUCLEOTIDE SEQUENCE</scope>
    <source>
        <strain evidence="18">NC1722</strain>
    </source>
</reference>
<evidence type="ECO:0000256" key="4">
    <source>
        <dbReference type="ARBA" id="ARBA00022884"/>
    </source>
</evidence>
<dbReference type="GO" id="GO:0016077">
    <property type="term" value="P:sno(s)RNA catabolic process"/>
    <property type="evidence" value="ECO:0007669"/>
    <property type="project" value="TreeGrafter"/>
</dbReference>
<accession>A0AAD7SC55</accession>
<evidence type="ECO:0000256" key="3">
    <source>
        <dbReference type="ARBA" id="ARBA00004642"/>
    </source>
</evidence>
<dbReference type="Proteomes" id="UP001221898">
    <property type="component" value="Unassembled WGS sequence"/>
</dbReference>
<evidence type="ECO:0000256" key="12">
    <source>
        <dbReference type="ARBA" id="ARBA00042015"/>
    </source>
</evidence>
<comment type="similarity">
    <text evidence="7">Belongs to the Nudix hydrolase family. NUDT16 subfamily.</text>
</comment>
<dbReference type="InterPro" id="IPR000086">
    <property type="entry name" value="NUDIX_hydrolase_dom"/>
</dbReference>
<organism evidence="18 19">
    <name type="scientific">Aldrovandia affinis</name>
    <dbReference type="NCBI Taxonomy" id="143900"/>
    <lineage>
        <taxon>Eukaryota</taxon>
        <taxon>Metazoa</taxon>
        <taxon>Chordata</taxon>
        <taxon>Craniata</taxon>
        <taxon>Vertebrata</taxon>
        <taxon>Euteleostomi</taxon>
        <taxon>Actinopterygii</taxon>
        <taxon>Neopterygii</taxon>
        <taxon>Teleostei</taxon>
        <taxon>Notacanthiformes</taxon>
        <taxon>Halosauridae</taxon>
        <taxon>Aldrovandia</taxon>
    </lineage>
</organism>
<dbReference type="PROSITE" id="PS51462">
    <property type="entry name" value="NUDIX"/>
    <property type="match status" value="1"/>
</dbReference>
<evidence type="ECO:0000256" key="10">
    <source>
        <dbReference type="ARBA" id="ARBA00041450"/>
    </source>
</evidence>
<dbReference type="Gene3D" id="3.90.79.10">
    <property type="entry name" value="Nucleoside Triphosphate Pyrophosphohydrolase"/>
    <property type="match status" value="1"/>
</dbReference>
<proteinExistence type="inferred from homology"/>
<evidence type="ECO:0000256" key="5">
    <source>
        <dbReference type="ARBA" id="ARBA00023080"/>
    </source>
</evidence>
<keyword evidence="5" id="KW-0546">Nucleotide metabolism</keyword>
<comment type="catalytic activity">
    <reaction evidence="16">
        <text>dIDP + H2O = dIMP + phosphate + H(+)</text>
        <dbReference type="Rhea" id="RHEA:35211"/>
        <dbReference type="ChEBI" id="CHEBI:15377"/>
        <dbReference type="ChEBI" id="CHEBI:15378"/>
        <dbReference type="ChEBI" id="CHEBI:43474"/>
        <dbReference type="ChEBI" id="CHEBI:61194"/>
        <dbReference type="ChEBI" id="CHEBI:62286"/>
        <dbReference type="EC" id="3.6.1.64"/>
    </reaction>
    <physiologicalReaction direction="left-to-right" evidence="16">
        <dbReference type="Rhea" id="RHEA:35212"/>
    </physiologicalReaction>
</comment>
<feature type="domain" description="Nudix hydrolase" evidence="17">
    <location>
        <begin position="16"/>
        <end position="161"/>
    </location>
</feature>
<dbReference type="AlphaFoldDB" id="A0AAD7SC55"/>